<dbReference type="GO" id="GO:0009055">
    <property type="term" value="F:electron transfer activity"/>
    <property type="evidence" value="ECO:0007669"/>
    <property type="project" value="InterPro"/>
</dbReference>
<feature type="chain" id="PRO_5022991401" evidence="7">
    <location>
        <begin position="23"/>
        <end position="271"/>
    </location>
</feature>
<comment type="caution">
    <text evidence="9">The sequence shown here is derived from an EMBL/GenBank/DDBJ whole genome shotgun (WGS) entry which is preliminary data.</text>
</comment>
<proteinExistence type="predicted"/>
<dbReference type="OrthoDB" id="9809720at2"/>
<dbReference type="InterPro" id="IPR036374">
    <property type="entry name" value="OxRdtase_Mopterin-bd_sf"/>
</dbReference>
<dbReference type="Pfam" id="PF00034">
    <property type="entry name" value="Cytochrom_C"/>
    <property type="match status" value="1"/>
</dbReference>
<evidence type="ECO:0000256" key="3">
    <source>
        <dbReference type="ARBA" id="ARBA00022723"/>
    </source>
</evidence>
<evidence type="ECO:0000256" key="5">
    <source>
        <dbReference type="ARBA" id="ARBA00023004"/>
    </source>
</evidence>
<dbReference type="EMBL" id="VRLR01000001">
    <property type="protein sequence ID" value="TXK82747.1"/>
    <property type="molecule type" value="Genomic_DNA"/>
</dbReference>
<reference evidence="9 10" key="1">
    <citation type="submission" date="2019-08" db="EMBL/GenBank/DDBJ databases">
        <title>Draft genome analysis of Rheinheimera tangshanensis isolated from the roots of fresh rice plants (Oryza sativa).</title>
        <authorList>
            <person name="Yu Q."/>
            <person name="Qi Y."/>
            <person name="Zhang H."/>
            <person name="Pu J."/>
        </authorList>
    </citation>
    <scope>NUCLEOTIDE SEQUENCE [LARGE SCALE GENOMIC DNA]</scope>
    <source>
        <strain evidence="9 10">JA3-B52</strain>
    </source>
</reference>
<evidence type="ECO:0000256" key="6">
    <source>
        <dbReference type="PROSITE-ProRule" id="PRU00433"/>
    </source>
</evidence>
<dbReference type="InterPro" id="IPR009056">
    <property type="entry name" value="Cyt_c-like_dom"/>
</dbReference>
<keyword evidence="10" id="KW-1185">Reference proteome</keyword>
<dbReference type="Gene3D" id="3.90.420.10">
    <property type="entry name" value="Oxidoreductase, molybdopterin-binding domain"/>
    <property type="match status" value="1"/>
</dbReference>
<feature type="signal peptide" evidence="7">
    <location>
        <begin position="1"/>
        <end position="22"/>
    </location>
</feature>
<evidence type="ECO:0000256" key="7">
    <source>
        <dbReference type="SAM" id="SignalP"/>
    </source>
</evidence>
<evidence type="ECO:0000256" key="2">
    <source>
        <dbReference type="ARBA" id="ARBA00022617"/>
    </source>
</evidence>
<dbReference type="InterPro" id="IPR051811">
    <property type="entry name" value="Cytochrome_c550/c551-like"/>
</dbReference>
<evidence type="ECO:0000259" key="8">
    <source>
        <dbReference type="PROSITE" id="PS51007"/>
    </source>
</evidence>
<keyword evidence="7" id="KW-0732">Signal</keyword>
<feature type="domain" description="Cytochrome c" evidence="8">
    <location>
        <begin position="181"/>
        <end position="264"/>
    </location>
</feature>
<dbReference type="GO" id="GO:0046872">
    <property type="term" value="F:metal ion binding"/>
    <property type="evidence" value="ECO:0007669"/>
    <property type="project" value="UniProtKB-KW"/>
</dbReference>
<sequence length="271" mass="30567">MNRAWVLVLFLLCGVLSSALYAQSLDIELPDQKLSWTSAEIKQQVPVQRIKLFDPVYNSEKSFEGVSLLQLLKAAGYKPGQAADEVVLTASDGYAPSMPLEYLLDDQAVLVFAESGKKDFDFEPVQQGKAMVSPAPFYLVWKQGKAVEKTRPWPYQLVKLELVSFQQRYPKLYPTNAPQNSAAYLGFLLFKQSCISCHSINLQGGELGPELNAPKNVTEYWTEAHLKAFIPNASGYRYKSKMPTFPQFSAEDIDHLVTYLKHMKEYKIQAP</sequence>
<accession>A0A5C8M0S3</accession>
<protein>
    <submittedName>
        <fullName evidence="9">C-type cytochrome</fullName>
    </submittedName>
</protein>
<dbReference type="AlphaFoldDB" id="A0A5C8M0S3"/>
<evidence type="ECO:0000256" key="4">
    <source>
        <dbReference type="ARBA" id="ARBA00022982"/>
    </source>
</evidence>
<dbReference type="Proteomes" id="UP000321814">
    <property type="component" value="Unassembled WGS sequence"/>
</dbReference>
<keyword evidence="4" id="KW-0249">Electron transport</keyword>
<organism evidence="9 10">
    <name type="scientific">Rheinheimera tangshanensis</name>
    <dbReference type="NCBI Taxonomy" id="400153"/>
    <lineage>
        <taxon>Bacteria</taxon>
        <taxon>Pseudomonadati</taxon>
        <taxon>Pseudomonadota</taxon>
        <taxon>Gammaproteobacteria</taxon>
        <taxon>Chromatiales</taxon>
        <taxon>Chromatiaceae</taxon>
        <taxon>Rheinheimera</taxon>
    </lineage>
</organism>
<dbReference type="SUPFAM" id="SSF46626">
    <property type="entry name" value="Cytochrome c"/>
    <property type="match status" value="1"/>
</dbReference>
<keyword evidence="5 6" id="KW-0408">Iron</keyword>
<keyword evidence="3 6" id="KW-0479">Metal-binding</keyword>
<dbReference type="InterPro" id="IPR036909">
    <property type="entry name" value="Cyt_c-like_dom_sf"/>
</dbReference>
<evidence type="ECO:0000256" key="1">
    <source>
        <dbReference type="ARBA" id="ARBA00022448"/>
    </source>
</evidence>
<dbReference type="PROSITE" id="PS51007">
    <property type="entry name" value="CYTC"/>
    <property type="match status" value="1"/>
</dbReference>
<dbReference type="SUPFAM" id="SSF56524">
    <property type="entry name" value="Oxidoreductase molybdopterin-binding domain"/>
    <property type="match status" value="1"/>
</dbReference>
<gene>
    <name evidence="9" type="ORF">FU839_00180</name>
</gene>
<evidence type="ECO:0000313" key="10">
    <source>
        <dbReference type="Proteomes" id="UP000321814"/>
    </source>
</evidence>
<dbReference type="GO" id="GO:0020037">
    <property type="term" value="F:heme binding"/>
    <property type="evidence" value="ECO:0007669"/>
    <property type="project" value="InterPro"/>
</dbReference>
<name>A0A5C8M0S3_9GAMM</name>
<keyword evidence="1" id="KW-0813">Transport</keyword>
<dbReference type="RefSeq" id="WP_147902708.1">
    <property type="nucleotide sequence ID" value="NZ_BAAAGC010000002.1"/>
</dbReference>
<dbReference type="Gene3D" id="1.10.760.10">
    <property type="entry name" value="Cytochrome c-like domain"/>
    <property type="match status" value="1"/>
</dbReference>
<dbReference type="PANTHER" id="PTHR37823">
    <property type="entry name" value="CYTOCHROME C-553-LIKE"/>
    <property type="match status" value="1"/>
</dbReference>
<keyword evidence="2 6" id="KW-0349">Heme</keyword>
<evidence type="ECO:0000313" key="9">
    <source>
        <dbReference type="EMBL" id="TXK82747.1"/>
    </source>
</evidence>